<dbReference type="GO" id="GO:0051287">
    <property type="term" value="F:NAD binding"/>
    <property type="evidence" value="ECO:0007669"/>
    <property type="project" value="InterPro"/>
</dbReference>
<feature type="domain" description="UDP-glucose/GDP-mannose dehydrogenase dimerisation" evidence="2">
    <location>
        <begin position="177"/>
        <end position="205"/>
    </location>
</feature>
<dbReference type="InterPro" id="IPR028359">
    <property type="entry name" value="UDP_ManNAc/GlcNAc_DH"/>
</dbReference>
<evidence type="ECO:0000313" key="5">
    <source>
        <dbReference type="Proteomes" id="UP000016933"/>
    </source>
</evidence>
<dbReference type="STRING" id="675120.M2XGM6"/>
<keyword evidence="5" id="KW-1185">Reference proteome</keyword>
<dbReference type="Proteomes" id="UP000016933">
    <property type="component" value="Unassembled WGS sequence"/>
</dbReference>
<dbReference type="AlphaFoldDB" id="M2XGM6"/>
<dbReference type="InterPro" id="IPR036291">
    <property type="entry name" value="NAD(P)-bd_dom_sf"/>
</dbReference>
<feature type="domain" description="UDP-glucose/GDP-mannose dehydrogenase N-terminal" evidence="3">
    <location>
        <begin position="3"/>
        <end position="154"/>
    </location>
</feature>
<feature type="non-terminal residue" evidence="4">
    <location>
        <position position="1"/>
    </location>
</feature>
<dbReference type="OrthoDB" id="5059218at2759"/>
<evidence type="ECO:0000256" key="1">
    <source>
        <dbReference type="ARBA" id="ARBA00006601"/>
    </source>
</evidence>
<dbReference type="InterPro" id="IPR008927">
    <property type="entry name" value="6-PGluconate_DH-like_C_sf"/>
</dbReference>
<evidence type="ECO:0000259" key="2">
    <source>
        <dbReference type="Pfam" id="PF00984"/>
    </source>
</evidence>
<reference evidence="5" key="1">
    <citation type="journal article" date="2012" name="PLoS Genet.">
        <title>The genomes of the fungal plant pathogens Cladosporium fulvum and Dothistroma septosporum reveal adaptation to different hosts and lifestyles but also signatures of common ancestry.</title>
        <authorList>
            <person name="de Wit P.J.G.M."/>
            <person name="van der Burgt A."/>
            <person name="Oekmen B."/>
            <person name="Stergiopoulos I."/>
            <person name="Abd-Elsalam K.A."/>
            <person name="Aerts A.L."/>
            <person name="Bahkali A.H."/>
            <person name="Beenen H.G."/>
            <person name="Chettri P."/>
            <person name="Cox M.P."/>
            <person name="Datema E."/>
            <person name="de Vries R.P."/>
            <person name="Dhillon B."/>
            <person name="Ganley A.R."/>
            <person name="Griffiths S.A."/>
            <person name="Guo Y."/>
            <person name="Hamelin R.C."/>
            <person name="Henrissat B."/>
            <person name="Kabir M.S."/>
            <person name="Jashni M.K."/>
            <person name="Kema G."/>
            <person name="Klaubauf S."/>
            <person name="Lapidus A."/>
            <person name="Levasseur A."/>
            <person name="Lindquist E."/>
            <person name="Mehrabi R."/>
            <person name="Ohm R.A."/>
            <person name="Owen T.J."/>
            <person name="Salamov A."/>
            <person name="Schwelm A."/>
            <person name="Schijlen E."/>
            <person name="Sun H."/>
            <person name="van den Burg H.A."/>
            <person name="van Ham R.C.H.J."/>
            <person name="Zhang S."/>
            <person name="Goodwin S.B."/>
            <person name="Grigoriev I.V."/>
            <person name="Collemare J."/>
            <person name="Bradshaw R.E."/>
        </authorList>
    </citation>
    <scope>NUCLEOTIDE SEQUENCE [LARGE SCALE GENOMIC DNA]</scope>
    <source>
        <strain evidence="5">NZE10 / CBS 128990</strain>
    </source>
</reference>
<dbReference type="SUPFAM" id="SSF48179">
    <property type="entry name" value="6-phosphogluconate dehydrogenase C-terminal domain-like"/>
    <property type="match status" value="1"/>
</dbReference>
<evidence type="ECO:0008006" key="6">
    <source>
        <dbReference type="Google" id="ProtNLM"/>
    </source>
</evidence>
<dbReference type="Pfam" id="PF03721">
    <property type="entry name" value="UDPG_MGDP_dh_N"/>
    <property type="match status" value="1"/>
</dbReference>
<organism evidence="4 5">
    <name type="scientific">Dothistroma septosporum (strain NZE10 / CBS 128990)</name>
    <name type="common">Red band needle blight fungus</name>
    <name type="synonym">Mycosphaerella pini</name>
    <dbReference type="NCBI Taxonomy" id="675120"/>
    <lineage>
        <taxon>Eukaryota</taxon>
        <taxon>Fungi</taxon>
        <taxon>Dikarya</taxon>
        <taxon>Ascomycota</taxon>
        <taxon>Pezizomycotina</taxon>
        <taxon>Dothideomycetes</taxon>
        <taxon>Dothideomycetidae</taxon>
        <taxon>Mycosphaerellales</taxon>
        <taxon>Mycosphaerellaceae</taxon>
        <taxon>Dothistroma</taxon>
    </lineage>
</organism>
<dbReference type="GO" id="GO:0016628">
    <property type="term" value="F:oxidoreductase activity, acting on the CH-CH group of donors, NAD or NADP as acceptor"/>
    <property type="evidence" value="ECO:0007669"/>
    <property type="project" value="InterPro"/>
</dbReference>
<accession>M2XGM6</accession>
<dbReference type="InterPro" id="IPR017476">
    <property type="entry name" value="UDP-Glc/GDP-Man"/>
</dbReference>
<evidence type="ECO:0000259" key="3">
    <source>
        <dbReference type="Pfam" id="PF03721"/>
    </source>
</evidence>
<feature type="domain" description="UDP-glucose/GDP-mannose dehydrogenase dimerisation" evidence="2">
    <location>
        <begin position="227"/>
        <end position="268"/>
    </location>
</feature>
<dbReference type="Gene3D" id="3.40.50.720">
    <property type="entry name" value="NAD(P)-binding Rossmann-like Domain"/>
    <property type="match status" value="3"/>
</dbReference>
<dbReference type="InterPro" id="IPR014026">
    <property type="entry name" value="UDP-Glc/GDP-Man_DH_dimer"/>
</dbReference>
<proteinExistence type="inferred from homology"/>
<dbReference type="EMBL" id="KB446546">
    <property type="protein sequence ID" value="EME38642.1"/>
    <property type="molecule type" value="Genomic_DNA"/>
</dbReference>
<dbReference type="eggNOG" id="ENOG502QQVE">
    <property type="taxonomic scope" value="Eukaryota"/>
</dbReference>
<dbReference type="OMA" id="AYKPDVE"/>
<dbReference type="PIRSF" id="PIRSF000124">
    <property type="entry name" value="UDPglc_GDPman_dh"/>
    <property type="match status" value="1"/>
</dbReference>
<protein>
    <recommendedName>
        <fullName evidence="6">UDP-glucose/GDP-mannose dehydrogenase C-terminal domain-containing protein</fullName>
    </recommendedName>
</protein>
<sequence length="405" mass="44601">PVVAVIGTGYVGLHLVEAFATAYEVVAFDISQRRPDEIEPTLRAISATGTADPTKLRDASHILISVSTIIDQSQQIDTSCIKAAIHTIEQHARPGTTIIVESSVAVGMTRDLLQPLMASRGFLCGMSPKRVDPGRTYPRYDEIPKIISGLDAPSLDSIHRLYSSVFQTLVPVSSPEVAEMTKLYENCQRMMNIAFANEMADACTQSSRTLTSKHNATSKHLSPAPITINPWEVSRAASTKPFGYMPYTPSLGVGGHCIPVNPYYLLSNSSFPLLQACTERMRDRPARIGDRIMKRIGWSTGARPGVLVVGMGFKRGQSVLSHSPGLALATHLLDSYDVYVEYADPLVEEQNVPPIPQLRHEIDWNVSRLRRFDAIVVAVDQPGLDMAVLEQVQAQGQYVEWYVQR</sequence>
<dbReference type="Pfam" id="PF00984">
    <property type="entry name" value="UDPG_MGDP_dh"/>
    <property type="match status" value="2"/>
</dbReference>
<dbReference type="GO" id="GO:0016616">
    <property type="term" value="F:oxidoreductase activity, acting on the CH-OH group of donors, NAD or NADP as acceptor"/>
    <property type="evidence" value="ECO:0007669"/>
    <property type="project" value="InterPro"/>
</dbReference>
<dbReference type="PIRSF" id="PIRSF500136">
    <property type="entry name" value="UDP_ManNAc_DH"/>
    <property type="match status" value="1"/>
</dbReference>
<evidence type="ECO:0000313" key="4">
    <source>
        <dbReference type="EMBL" id="EME38642.1"/>
    </source>
</evidence>
<reference evidence="4 5" key="2">
    <citation type="journal article" date="2012" name="PLoS Pathog.">
        <title>Diverse lifestyles and strategies of plant pathogenesis encoded in the genomes of eighteen Dothideomycetes fungi.</title>
        <authorList>
            <person name="Ohm R.A."/>
            <person name="Feau N."/>
            <person name="Henrissat B."/>
            <person name="Schoch C.L."/>
            <person name="Horwitz B.A."/>
            <person name="Barry K.W."/>
            <person name="Condon B.J."/>
            <person name="Copeland A.C."/>
            <person name="Dhillon B."/>
            <person name="Glaser F."/>
            <person name="Hesse C.N."/>
            <person name="Kosti I."/>
            <person name="LaButti K."/>
            <person name="Lindquist E.A."/>
            <person name="Lucas S."/>
            <person name="Salamov A.A."/>
            <person name="Bradshaw R.E."/>
            <person name="Ciuffetti L."/>
            <person name="Hamelin R.C."/>
            <person name="Kema G.H.J."/>
            <person name="Lawrence C."/>
            <person name="Scott J.A."/>
            <person name="Spatafora J.W."/>
            <person name="Turgeon B.G."/>
            <person name="de Wit P.J.G.M."/>
            <person name="Zhong S."/>
            <person name="Goodwin S.B."/>
            <person name="Grigoriev I.V."/>
        </authorList>
    </citation>
    <scope>NUCLEOTIDE SEQUENCE [LARGE SCALE GENOMIC DNA]</scope>
    <source>
        <strain evidence="5">NZE10 / CBS 128990</strain>
    </source>
</reference>
<dbReference type="HOGENOM" id="CLU_023810_0_1_1"/>
<name>M2XGM6_DOTSN</name>
<dbReference type="GO" id="GO:0000271">
    <property type="term" value="P:polysaccharide biosynthetic process"/>
    <property type="evidence" value="ECO:0007669"/>
    <property type="project" value="InterPro"/>
</dbReference>
<gene>
    <name evidence="4" type="ORF">DOTSEDRAFT_139655</name>
</gene>
<dbReference type="InterPro" id="IPR001732">
    <property type="entry name" value="UDP-Glc/GDP-Man_DH_N"/>
</dbReference>
<dbReference type="PANTHER" id="PTHR43491">
    <property type="entry name" value="UDP-N-ACETYL-D-MANNOSAMINE DEHYDROGENASE"/>
    <property type="match status" value="1"/>
</dbReference>
<comment type="similarity">
    <text evidence="1">Belongs to the UDP-glucose/GDP-mannose dehydrogenase family.</text>
</comment>
<dbReference type="PANTHER" id="PTHR43491:SF2">
    <property type="entry name" value="UDP-N-ACETYL-D-MANNOSAMINE DEHYDROGENASE"/>
    <property type="match status" value="1"/>
</dbReference>
<dbReference type="SUPFAM" id="SSF51735">
    <property type="entry name" value="NAD(P)-binding Rossmann-fold domains"/>
    <property type="match status" value="1"/>
</dbReference>